<keyword evidence="2" id="KW-1185">Reference proteome</keyword>
<proteinExistence type="predicted"/>
<dbReference type="EMBL" id="VUJU01004250">
    <property type="protein sequence ID" value="KAF0755028.1"/>
    <property type="molecule type" value="Genomic_DNA"/>
</dbReference>
<name>A0A6G0YG11_APHCR</name>
<evidence type="ECO:0000313" key="2">
    <source>
        <dbReference type="Proteomes" id="UP000478052"/>
    </source>
</evidence>
<accession>A0A6G0YG11</accession>
<comment type="caution">
    <text evidence="1">The sequence shown here is derived from an EMBL/GenBank/DDBJ whole genome shotgun (WGS) entry which is preliminary data.</text>
</comment>
<organism evidence="1 2">
    <name type="scientific">Aphis craccivora</name>
    <name type="common">Cowpea aphid</name>
    <dbReference type="NCBI Taxonomy" id="307492"/>
    <lineage>
        <taxon>Eukaryota</taxon>
        <taxon>Metazoa</taxon>
        <taxon>Ecdysozoa</taxon>
        <taxon>Arthropoda</taxon>
        <taxon>Hexapoda</taxon>
        <taxon>Insecta</taxon>
        <taxon>Pterygota</taxon>
        <taxon>Neoptera</taxon>
        <taxon>Paraneoptera</taxon>
        <taxon>Hemiptera</taxon>
        <taxon>Sternorrhyncha</taxon>
        <taxon>Aphidomorpha</taxon>
        <taxon>Aphidoidea</taxon>
        <taxon>Aphididae</taxon>
        <taxon>Aphidini</taxon>
        <taxon>Aphis</taxon>
        <taxon>Aphis</taxon>
    </lineage>
</organism>
<sequence length="226" mass="27301">MYLIKFNSSLNYLQYLNIPVPTKVNDCGVQQKSEVSSATNMMDQFDLILADNNNSLKQLSNYSDLRRNIEFNKSRIFLPLKFDFIPSRSLLKYDEIEWVYYTLSEDFDKFKKIVLNKNHDISNTNTFRRLVSILRKLPNRMFREKHEALYRCHIDKLHIIQHLLNTSLEKINKSKNHIIHFLVYDMFLEFSHFIRMCLFYKNKRRLAHITHIEYLEHHNNSLNNIH</sequence>
<evidence type="ECO:0000313" key="1">
    <source>
        <dbReference type="EMBL" id="KAF0755028.1"/>
    </source>
</evidence>
<dbReference type="AlphaFoldDB" id="A0A6G0YG11"/>
<gene>
    <name evidence="1" type="ORF">FWK35_00007088</name>
</gene>
<dbReference type="OrthoDB" id="10687106at2759"/>
<dbReference type="Proteomes" id="UP000478052">
    <property type="component" value="Unassembled WGS sequence"/>
</dbReference>
<protein>
    <submittedName>
        <fullName evidence="1">Uncharacterized protein</fullName>
    </submittedName>
</protein>
<reference evidence="1 2" key="1">
    <citation type="submission" date="2019-08" db="EMBL/GenBank/DDBJ databases">
        <title>Whole genome of Aphis craccivora.</title>
        <authorList>
            <person name="Voronova N.V."/>
            <person name="Shulinski R.S."/>
            <person name="Bandarenka Y.V."/>
            <person name="Zhorov D.G."/>
            <person name="Warner D."/>
        </authorList>
    </citation>
    <scope>NUCLEOTIDE SEQUENCE [LARGE SCALE GENOMIC DNA]</scope>
    <source>
        <strain evidence="1">180601</strain>
        <tissue evidence="1">Whole Body</tissue>
    </source>
</reference>